<feature type="domain" description="Peptidase M43 pregnancy-associated plasma-A" evidence="10">
    <location>
        <begin position="272"/>
        <end position="358"/>
    </location>
</feature>
<keyword evidence="8" id="KW-1015">Disulfide bond</keyword>
<keyword evidence="3" id="KW-0479">Metal-binding</keyword>
<dbReference type="Pfam" id="PF18962">
    <property type="entry name" value="Por_Secre_tail"/>
    <property type="match status" value="1"/>
</dbReference>
<organism evidence="12 13">
    <name type="scientific">Flavobacterium rhizophilum</name>
    <dbReference type="NCBI Taxonomy" id="3163296"/>
    <lineage>
        <taxon>Bacteria</taxon>
        <taxon>Pseudomonadati</taxon>
        <taxon>Bacteroidota</taxon>
        <taxon>Flavobacteriia</taxon>
        <taxon>Flavobacteriales</taxon>
        <taxon>Flavobacteriaceae</taxon>
        <taxon>Flavobacterium</taxon>
    </lineage>
</organism>
<reference evidence="12 13" key="1">
    <citation type="submission" date="2024-06" db="EMBL/GenBank/DDBJ databases">
        <authorList>
            <person name="Kaempfer P."/>
            <person name="Viver T."/>
        </authorList>
    </citation>
    <scope>NUCLEOTIDE SEQUENCE [LARGE SCALE GENOMIC DNA]</scope>
    <source>
        <strain evidence="12 13">ST-75</strain>
    </source>
</reference>
<sequence length="685" mass="74843">MIRKITHLKTALLLAAGLFSITAFGQNNPVKKFGPKLPVVKCATTEYESYLQQKSANRFSTPEFEAWIAPKIQENKTSGFLKNGQTTNQVVTIPVVFHVIHNGSPIGSEENISDEQILSQITVLNQDYRRMADTPGYNENPVGADMEIEFCLAQRDPNGFATSGITRHYIPTDDVFGWEMNAVEENIKPQTQWDPTKYLNIWVVSNIYIGYMGIPVGELAGYAQFPTESGLEGIEGEEEFLAETDGVVLGHLYCGSSDIYPEGTYDQFGGRDKGRTATHETGHFFGLRHIWGDGGCSVDDFCEDTPVTGYANSGCPEDQDSCPSSPGLDMIENYMDYTNDSCQNVFTQNQKDRMQAVLTNSPRRASLITSDGCQPGISYDIDGSLNLLTPNLDCDGTMTPSFLVYNSGTEAITSATINVALNGTAIQTIEWTGNIPTGETVTITSEDSFQPAIGLYDLTATLTAVNNNEDNNNVNNETSTPIVIENIPNADTEEVIVTITTDDDGDETGWAIYQGMPDLNNDPYYIGAQGEYDDNQTYTTTVSLDPNQCYTFVMLDMAGDGLETGGYTVTTSGGDILAEGDGNFALIDMAYFGIGITLDNVEFDATLQQIKLYPNPVNNIVNIAMPNNELPESYTIFNNLGQIVAQAKVSSQSNLSIDASSYSNGIYFVKVEKNGQSTTLKFVKQ</sequence>
<feature type="signal peptide" evidence="9">
    <location>
        <begin position="1"/>
        <end position="25"/>
    </location>
</feature>
<keyword evidence="13" id="KW-1185">Reference proteome</keyword>
<dbReference type="Proteomes" id="UP001629059">
    <property type="component" value="Unassembled WGS sequence"/>
</dbReference>
<keyword evidence="2" id="KW-0645">Protease</keyword>
<keyword evidence="5" id="KW-0378">Hydrolase</keyword>
<keyword evidence="7 12" id="KW-0482">Metalloprotease</keyword>
<evidence type="ECO:0000256" key="9">
    <source>
        <dbReference type="SAM" id="SignalP"/>
    </source>
</evidence>
<dbReference type="InterPro" id="IPR008754">
    <property type="entry name" value="Peptidase_M43"/>
</dbReference>
<protein>
    <submittedName>
        <fullName evidence="12">M43 family zinc metalloprotease</fullName>
    </submittedName>
</protein>
<evidence type="ECO:0000256" key="2">
    <source>
        <dbReference type="ARBA" id="ARBA00022670"/>
    </source>
</evidence>
<evidence type="ECO:0000313" key="13">
    <source>
        <dbReference type="Proteomes" id="UP001629059"/>
    </source>
</evidence>
<dbReference type="CDD" id="cd04275">
    <property type="entry name" value="ZnMc_pappalysin_like"/>
    <property type="match status" value="1"/>
</dbReference>
<dbReference type="PANTHER" id="PTHR47466">
    <property type="match status" value="1"/>
</dbReference>
<evidence type="ECO:0000256" key="5">
    <source>
        <dbReference type="ARBA" id="ARBA00022801"/>
    </source>
</evidence>
<evidence type="ECO:0000313" key="12">
    <source>
        <dbReference type="EMBL" id="MFL9837083.1"/>
    </source>
</evidence>
<keyword evidence="6" id="KW-0862">Zinc</keyword>
<dbReference type="PANTHER" id="PTHR47466:SF1">
    <property type="entry name" value="METALLOPROTEASE MEP1 (AFU_ORTHOLOGUE AFUA_1G07730)-RELATED"/>
    <property type="match status" value="1"/>
</dbReference>
<dbReference type="InterPro" id="IPR026444">
    <property type="entry name" value="Secre_tail"/>
</dbReference>
<dbReference type="EMBL" id="JBELQB010000004">
    <property type="protein sequence ID" value="MFL9837083.1"/>
    <property type="molecule type" value="Genomic_DNA"/>
</dbReference>
<dbReference type="SUPFAM" id="SSF55486">
    <property type="entry name" value="Metalloproteases ('zincins'), catalytic domain"/>
    <property type="match status" value="1"/>
</dbReference>
<evidence type="ECO:0000259" key="11">
    <source>
        <dbReference type="Pfam" id="PF18962"/>
    </source>
</evidence>
<evidence type="ECO:0000259" key="10">
    <source>
        <dbReference type="Pfam" id="PF05572"/>
    </source>
</evidence>
<dbReference type="Gene3D" id="2.60.40.10">
    <property type="entry name" value="Immunoglobulins"/>
    <property type="match status" value="1"/>
</dbReference>
<dbReference type="InterPro" id="IPR024079">
    <property type="entry name" value="MetalloPept_cat_dom_sf"/>
</dbReference>
<evidence type="ECO:0000256" key="4">
    <source>
        <dbReference type="ARBA" id="ARBA00022729"/>
    </source>
</evidence>
<dbReference type="Pfam" id="PF05572">
    <property type="entry name" value="Peptidase_M43"/>
    <property type="match status" value="1"/>
</dbReference>
<accession>A0ABW8YAN8</accession>
<evidence type="ECO:0000256" key="6">
    <source>
        <dbReference type="ARBA" id="ARBA00022833"/>
    </source>
</evidence>
<dbReference type="NCBIfam" id="TIGR04183">
    <property type="entry name" value="Por_Secre_tail"/>
    <property type="match status" value="1"/>
</dbReference>
<feature type="domain" description="Secretion system C-terminal sorting" evidence="11">
    <location>
        <begin position="612"/>
        <end position="683"/>
    </location>
</feature>
<dbReference type="GO" id="GO:0008237">
    <property type="term" value="F:metallopeptidase activity"/>
    <property type="evidence" value="ECO:0007669"/>
    <property type="project" value="UniProtKB-KW"/>
</dbReference>
<evidence type="ECO:0000256" key="8">
    <source>
        <dbReference type="ARBA" id="ARBA00023157"/>
    </source>
</evidence>
<evidence type="ECO:0000256" key="1">
    <source>
        <dbReference type="ARBA" id="ARBA00008721"/>
    </source>
</evidence>
<keyword evidence="4 9" id="KW-0732">Signal</keyword>
<gene>
    <name evidence="12" type="ORF">ABS768_06195</name>
</gene>
<proteinExistence type="inferred from homology"/>
<evidence type="ECO:0000256" key="3">
    <source>
        <dbReference type="ARBA" id="ARBA00022723"/>
    </source>
</evidence>
<name>A0ABW8YAN8_9FLAO</name>
<dbReference type="InterPro" id="IPR013783">
    <property type="entry name" value="Ig-like_fold"/>
</dbReference>
<feature type="chain" id="PRO_5046638516" evidence="9">
    <location>
        <begin position="26"/>
        <end position="685"/>
    </location>
</feature>
<comment type="similarity">
    <text evidence="1">Belongs to the peptidase M43B family.</text>
</comment>
<comment type="caution">
    <text evidence="12">The sequence shown here is derived from an EMBL/GenBank/DDBJ whole genome shotgun (WGS) entry which is preliminary data.</text>
</comment>
<dbReference type="RefSeq" id="WP_408074104.1">
    <property type="nucleotide sequence ID" value="NZ_JBELQB010000004.1"/>
</dbReference>
<dbReference type="Gene3D" id="3.40.390.10">
    <property type="entry name" value="Collagenase (Catalytic Domain)"/>
    <property type="match status" value="1"/>
</dbReference>
<evidence type="ECO:0000256" key="7">
    <source>
        <dbReference type="ARBA" id="ARBA00023049"/>
    </source>
</evidence>